<dbReference type="PANTHER" id="PTHR34039">
    <property type="entry name" value="UPF0102 PROTEIN YRAN"/>
    <property type="match status" value="1"/>
</dbReference>
<reference evidence="3 4" key="1">
    <citation type="journal article" date="2015" name="Microbes Environ.">
        <title>Distribution and evolution of nitrogen fixation genes in the phylum bacteroidetes.</title>
        <authorList>
            <person name="Inoue J."/>
            <person name="Oshima K."/>
            <person name="Suda W."/>
            <person name="Sakamoto M."/>
            <person name="Iino T."/>
            <person name="Noda S."/>
            <person name="Hongoh Y."/>
            <person name="Hattori M."/>
            <person name="Ohkuma M."/>
        </authorList>
    </citation>
    <scope>NUCLEOTIDE SEQUENCE [LARGE SCALE GENOMIC DNA]</scope>
    <source>
        <strain evidence="3 4">JCM 15093</strain>
    </source>
</reference>
<name>A0A069CYU6_9BACE</name>
<dbReference type="HAMAP" id="MF_00048">
    <property type="entry name" value="UPF0102"/>
    <property type="match status" value="1"/>
</dbReference>
<dbReference type="Proteomes" id="UP000027601">
    <property type="component" value="Unassembled WGS sequence"/>
</dbReference>
<proteinExistence type="inferred from homology"/>
<dbReference type="GO" id="GO:0003676">
    <property type="term" value="F:nucleic acid binding"/>
    <property type="evidence" value="ECO:0007669"/>
    <property type="project" value="InterPro"/>
</dbReference>
<dbReference type="InterPro" id="IPR003509">
    <property type="entry name" value="UPF0102_YraN-like"/>
</dbReference>
<evidence type="ECO:0000256" key="2">
    <source>
        <dbReference type="HAMAP-Rule" id="MF_00048"/>
    </source>
</evidence>
<accession>A0A069CYU6</accession>
<evidence type="ECO:0000256" key="1">
    <source>
        <dbReference type="ARBA" id="ARBA00006738"/>
    </source>
</evidence>
<evidence type="ECO:0000313" key="3">
    <source>
        <dbReference type="EMBL" id="GAK35783.1"/>
    </source>
</evidence>
<comment type="caution">
    <text evidence="3">The sequence shown here is derived from an EMBL/GenBank/DDBJ whole genome shotgun (WGS) entry which is preliminary data.</text>
</comment>
<dbReference type="PANTHER" id="PTHR34039:SF1">
    <property type="entry name" value="UPF0102 PROTEIN YRAN"/>
    <property type="match status" value="1"/>
</dbReference>
<dbReference type="Pfam" id="PF02021">
    <property type="entry name" value="UPF0102"/>
    <property type="match status" value="1"/>
</dbReference>
<dbReference type="OrthoDB" id="9802516at2"/>
<keyword evidence="4" id="KW-1185">Reference proteome</keyword>
<comment type="similarity">
    <text evidence="1 2">Belongs to the UPF0102 family.</text>
</comment>
<evidence type="ECO:0000313" key="4">
    <source>
        <dbReference type="Proteomes" id="UP000027601"/>
    </source>
</evidence>
<dbReference type="CDD" id="cd20736">
    <property type="entry name" value="PoNe_Nuclease"/>
    <property type="match status" value="1"/>
</dbReference>
<dbReference type="EMBL" id="BAJS01000003">
    <property type="protein sequence ID" value="GAK35783.1"/>
    <property type="molecule type" value="Genomic_DNA"/>
</dbReference>
<dbReference type="AlphaFoldDB" id="A0A069CYU6"/>
<dbReference type="eggNOG" id="COG0792">
    <property type="taxonomic scope" value="Bacteria"/>
</dbReference>
<dbReference type="InterPro" id="IPR011335">
    <property type="entry name" value="Restrct_endonuc-II-like"/>
</dbReference>
<protein>
    <recommendedName>
        <fullName evidence="2">UPF0102 protein JCM15093_907</fullName>
    </recommendedName>
</protein>
<dbReference type="RefSeq" id="WP_024995855.1">
    <property type="nucleotide sequence ID" value="NZ_BAJS01000003.1"/>
</dbReference>
<dbReference type="InterPro" id="IPR011856">
    <property type="entry name" value="tRNA_endonuc-like_dom_sf"/>
</dbReference>
<gene>
    <name evidence="3" type="ORF">JCM15093_907</name>
</gene>
<dbReference type="SUPFAM" id="SSF52980">
    <property type="entry name" value="Restriction endonuclease-like"/>
    <property type="match status" value="1"/>
</dbReference>
<dbReference type="Gene3D" id="3.40.1350.10">
    <property type="match status" value="1"/>
</dbReference>
<organism evidence="3 4">
    <name type="scientific">Bacteroides graminisolvens DSM 19988 = JCM 15093</name>
    <dbReference type="NCBI Taxonomy" id="1121097"/>
    <lineage>
        <taxon>Bacteria</taxon>
        <taxon>Pseudomonadati</taxon>
        <taxon>Bacteroidota</taxon>
        <taxon>Bacteroidia</taxon>
        <taxon>Bacteroidales</taxon>
        <taxon>Bacteroidaceae</taxon>
        <taxon>Bacteroides</taxon>
    </lineage>
</organism>
<sequence length="121" mass="14138">MAEHNIFGKEGEEAAVGYLEKQGYIIRHRNWRRGHLELDIVAFKDDELIVAEVKTRRNTDFALPEAAVDKRKIRRTVSAADAYIRYFQLDTPVRFDIITVVGEKGNFCIEHIREAFFPPMW</sequence>